<dbReference type="EMBL" id="LBUZ01000013">
    <property type="protein sequence ID" value="KKQ75334.1"/>
    <property type="molecule type" value="Genomic_DNA"/>
</dbReference>
<proteinExistence type="predicted"/>
<reference evidence="1 2" key="1">
    <citation type="journal article" date="2015" name="Nature">
        <title>rRNA introns, odd ribosomes, and small enigmatic genomes across a large radiation of phyla.</title>
        <authorList>
            <person name="Brown C.T."/>
            <person name="Hug L.A."/>
            <person name="Thomas B.C."/>
            <person name="Sharon I."/>
            <person name="Castelle C.J."/>
            <person name="Singh A."/>
            <person name="Wilkins M.J."/>
            <person name="Williams K.H."/>
            <person name="Banfield J.F."/>
        </authorList>
    </citation>
    <scope>NUCLEOTIDE SEQUENCE [LARGE SCALE GENOMIC DNA]</scope>
</reference>
<comment type="caution">
    <text evidence="1">The sequence shown here is derived from an EMBL/GenBank/DDBJ whole genome shotgun (WGS) entry which is preliminary data.</text>
</comment>
<sequence length="116" mass="13407">MKRKIIKKLAKKSFTKDKIDEKKVNMISNLLNKSDLKVYIKDLKNINSEKIVTVTVASEDGVDELNAYFRKVYPNKKIVVNTDPELINGVRVVDSNNEYEFSLKSFMEDAFKLTND</sequence>
<evidence type="ECO:0000313" key="1">
    <source>
        <dbReference type="EMBL" id="KKQ75334.1"/>
    </source>
</evidence>
<protein>
    <recommendedName>
        <fullName evidence="3">ATP synthase subunit delta</fullName>
    </recommendedName>
</protein>
<dbReference type="AlphaFoldDB" id="A0A0G0MNT4"/>
<dbReference type="Proteomes" id="UP000034181">
    <property type="component" value="Unassembled WGS sequence"/>
</dbReference>
<evidence type="ECO:0008006" key="3">
    <source>
        <dbReference type="Google" id="ProtNLM"/>
    </source>
</evidence>
<gene>
    <name evidence="1" type="ORF">US96_C0013G0028</name>
</gene>
<organism evidence="1 2">
    <name type="scientific">Candidatus Woesebacteria bacterium GW2011_GWB1_38_5b</name>
    <dbReference type="NCBI Taxonomy" id="1618569"/>
    <lineage>
        <taxon>Bacteria</taxon>
        <taxon>Candidatus Woeseibacteriota</taxon>
    </lineage>
</organism>
<accession>A0A0G0MNT4</accession>
<evidence type="ECO:0000313" key="2">
    <source>
        <dbReference type="Proteomes" id="UP000034181"/>
    </source>
</evidence>
<name>A0A0G0MNT4_9BACT</name>